<dbReference type="STRING" id="443610.VE25_03575"/>
<dbReference type="GO" id="GO:0015627">
    <property type="term" value="C:type II protein secretion system complex"/>
    <property type="evidence" value="ECO:0007669"/>
    <property type="project" value="TreeGrafter"/>
</dbReference>
<dbReference type="Proteomes" id="UP000033632">
    <property type="component" value="Unassembled WGS sequence"/>
</dbReference>
<feature type="signal peptide" evidence="2">
    <location>
        <begin position="1"/>
        <end position="38"/>
    </location>
</feature>
<keyword evidence="6" id="KW-1185">Reference proteome</keyword>
<dbReference type="GO" id="GO:0009306">
    <property type="term" value="P:protein secretion"/>
    <property type="evidence" value="ECO:0007669"/>
    <property type="project" value="InterPro"/>
</dbReference>
<name>A0A0F5FWE4_9HYPH</name>
<gene>
    <name evidence="5" type="ORF">VE25_03575</name>
</gene>
<protein>
    <submittedName>
        <fullName evidence="5">Uncharacterized protein</fullName>
    </submittedName>
</protein>
<comment type="caution">
    <text evidence="5">The sequence shown here is derived from an EMBL/GenBank/DDBJ whole genome shotgun (WGS) entry which is preliminary data.</text>
</comment>
<evidence type="ECO:0000313" key="6">
    <source>
        <dbReference type="Proteomes" id="UP000033632"/>
    </source>
</evidence>
<comment type="similarity">
    <text evidence="1">Belongs to the bacterial secretin family.</text>
</comment>
<accession>A0A0F5FWE4</accession>
<dbReference type="Pfam" id="PF13629">
    <property type="entry name" value="T2SS-T3SS_pil_N"/>
    <property type="match status" value="1"/>
</dbReference>
<proteinExistence type="inferred from homology"/>
<dbReference type="InterPro" id="IPR032789">
    <property type="entry name" value="T2SS-T3SS_pil_N"/>
</dbReference>
<feature type="domain" description="Pilus formation protein N-terminal" evidence="4">
    <location>
        <begin position="51"/>
        <end position="121"/>
    </location>
</feature>
<evidence type="ECO:0000256" key="1">
    <source>
        <dbReference type="RuleBase" id="RU004003"/>
    </source>
</evidence>
<dbReference type="RefSeq" id="WP_046107210.1">
    <property type="nucleotide sequence ID" value="NZ_JZEX01000046.1"/>
</dbReference>
<sequence>MFETYSSAPASAGRHRSGLAALCAAGLLALALPAPVSAQQTHVAVAGYGTSKTFELELNKSVIVDLPADVAEVIVSQPQVAGTMMRTTRRAIVQGTGAGDTNIFFLDAAGRTISVLDIKVTKEPSQVGSALEAALARILPGSAISVESVTLGDATNRVVISGTVLSGDDVLRAGQIAVQFAGDEKNVANLVTVSGSQQVMLKVTVAEVSREAVKQFGINLSASLGTGGLTTGIVSTPPLGGASSVVPSAGVSANLNVGNLALEATLRALERNGGMRMLAEPNLTAISGQSAEFLAGGEFPIPTGVDDDGRISYTFKEFGVKLAFTPTVRSNGNVMLAVDTSVSEMSAEASLALADVTIPGIKERMAKTTVELQPGMTLAIAGLMEDRVRQQINQLPGLGNIPILGALFRSRDFVHSQTELLILVTPYLVEPSPYIPTPVDNMAVASDAEAIFLGHLERTYGVGTDDGMRGSFRGSVGFVLD</sequence>
<dbReference type="Pfam" id="PF00263">
    <property type="entry name" value="Secretin"/>
    <property type="match status" value="1"/>
</dbReference>
<evidence type="ECO:0000259" key="3">
    <source>
        <dbReference type="Pfam" id="PF00263"/>
    </source>
</evidence>
<evidence type="ECO:0000259" key="4">
    <source>
        <dbReference type="Pfam" id="PF13629"/>
    </source>
</evidence>
<dbReference type="InterPro" id="IPR001775">
    <property type="entry name" value="GspD/PilQ"/>
</dbReference>
<organism evidence="5 6">
    <name type="scientific">Devosia geojensis</name>
    <dbReference type="NCBI Taxonomy" id="443610"/>
    <lineage>
        <taxon>Bacteria</taxon>
        <taxon>Pseudomonadati</taxon>
        <taxon>Pseudomonadota</taxon>
        <taxon>Alphaproteobacteria</taxon>
        <taxon>Hyphomicrobiales</taxon>
        <taxon>Devosiaceae</taxon>
        <taxon>Devosia</taxon>
    </lineage>
</organism>
<evidence type="ECO:0000313" key="5">
    <source>
        <dbReference type="EMBL" id="KKB13169.1"/>
    </source>
</evidence>
<keyword evidence="2" id="KW-0732">Signal</keyword>
<dbReference type="PRINTS" id="PR00811">
    <property type="entry name" value="BCTERIALGSPD"/>
</dbReference>
<dbReference type="OrthoDB" id="9775455at2"/>
<dbReference type="InterPro" id="IPR050810">
    <property type="entry name" value="Bact_Secretion_Sys_Channel"/>
</dbReference>
<dbReference type="PATRIC" id="fig|443610.3.peg.3196"/>
<feature type="domain" description="Type II/III secretion system secretin-like" evidence="3">
    <location>
        <begin position="268"/>
        <end position="429"/>
    </location>
</feature>
<evidence type="ECO:0000256" key="2">
    <source>
        <dbReference type="SAM" id="SignalP"/>
    </source>
</evidence>
<dbReference type="PANTHER" id="PTHR30332">
    <property type="entry name" value="PROBABLE GENERAL SECRETION PATHWAY PROTEIN D"/>
    <property type="match status" value="1"/>
</dbReference>
<dbReference type="InterPro" id="IPR004846">
    <property type="entry name" value="T2SS/T3SS_dom"/>
</dbReference>
<dbReference type="AlphaFoldDB" id="A0A0F5FWE4"/>
<dbReference type="PANTHER" id="PTHR30332:SF17">
    <property type="entry name" value="TYPE IV PILIATION SYSTEM PROTEIN DR_0774-RELATED"/>
    <property type="match status" value="1"/>
</dbReference>
<dbReference type="EMBL" id="JZEX01000046">
    <property type="protein sequence ID" value="KKB13169.1"/>
    <property type="molecule type" value="Genomic_DNA"/>
</dbReference>
<feature type="chain" id="PRO_5002486965" evidence="2">
    <location>
        <begin position="39"/>
        <end position="481"/>
    </location>
</feature>
<reference evidence="5 6" key="1">
    <citation type="submission" date="2015-03" db="EMBL/GenBank/DDBJ databases">
        <authorList>
            <person name="Hassan Y.I."/>
            <person name="Lepp D."/>
            <person name="Li X.-Z."/>
            <person name="Zhou T."/>
        </authorList>
    </citation>
    <scope>NUCLEOTIDE SEQUENCE [LARGE SCALE GENOMIC DNA]</scope>
    <source>
        <strain evidence="5 6">BD-c194</strain>
    </source>
</reference>